<feature type="transmembrane region" description="Helical" evidence="5">
    <location>
        <begin position="103"/>
        <end position="121"/>
    </location>
</feature>
<evidence type="ECO:0000313" key="7">
    <source>
        <dbReference type="EMBL" id="GAA3877261.1"/>
    </source>
</evidence>
<protein>
    <submittedName>
        <fullName evidence="7">DMT family transporter</fullName>
    </submittedName>
</protein>
<dbReference type="InterPro" id="IPR037185">
    <property type="entry name" value="EmrE-like"/>
</dbReference>
<dbReference type="InterPro" id="IPR050638">
    <property type="entry name" value="AA-Vitamin_Transporters"/>
</dbReference>
<feature type="transmembrane region" description="Helical" evidence="5">
    <location>
        <begin position="221"/>
        <end position="239"/>
    </location>
</feature>
<keyword evidence="2 5" id="KW-0812">Transmembrane</keyword>
<dbReference type="PANTHER" id="PTHR32322">
    <property type="entry name" value="INNER MEMBRANE TRANSPORTER"/>
    <property type="match status" value="1"/>
</dbReference>
<dbReference type="Proteomes" id="UP001399917">
    <property type="component" value="Unassembled WGS sequence"/>
</dbReference>
<evidence type="ECO:0000256" key="1">
    <source>
        <dbReference type="ARBA" id="ARBA00004141"/>
    </source>
</evidence>
<gene>
    <name evidence="7" type="ORF">GCM10022404_28750</name>
</gene>
<feature type="transmembrane region" description="Helical" evidence="5">
    <location>
        <begin position="41"/>
        <end position="59"/>
    </location>
</feature>
<dbReference type="Pfam" id="PF00892">
    <property type="entry name" value="EamA"/>
    <property type="match status" value="2"/>
</dbReference>
<dbReference type="InterPro" id="IPR000620">
    <property type="entry name" value="EamA_dom"/>
</dbReference>
<evidence type="ECO:0000259" key="6">
    <source>
        <dbReference type="Pfam" id="PF00892"/>
    </source>
</evidence>
<feature type="domain" description="EamA" evidence="6">
    <location>
        <begin position="15"/>
        <end position="144"/>
    </location>
</feature>
<evidence type="ECO:0000256" key="4">
    <source>
        <dbReference type="ARBA" id="ARBA00023136"/>
    </source>
</evidence>
<keyword evidence="3 5" id="KW-1133">Transmembrane helix</keyword>
<organism evidence="7 8">
    <name type="scientific">Celeribacter arenosi</name>
    <dbReference type="NCBI Taxonomy" id="792649"/>
    <lineage>
        <taxon>Bacteria</taxon>
        <taxon>Pseudomonadati</taxon>
        <taxon>Pseudomonadota</taxon>
        <taxon>Alphaproteobacteria</taxon>
        <taxon>Rhodobacterales</taxon>
        <taxon>Roseobacteraceae</taxon>
        <taxon>Celeribacter</taxon>
    </lineage>
</organism>
<evidence type="ECO:0000256" key="2">
    <source>
        <dbReference type="ARBA" id="ARBA00022692"/>
    </source>
</evidence>
<evidence type="ECO:0000256" key="5">
    <source>
        <dbReference type="SAM" id="Phobius"/>
    </source>
</evidence>
<keyword evidence="4 5" id="KW-0472">Membrane</keyword>
<sequence length="306" mass="31941">MPPQKALNAAAWTGLALMGLMWGGSFLAIELMLRQIPVETLVALRVTGGALALWAYVLVMGLPVPRTVGPWIAFLLIGGINVAMPFGLITWGQQHITSGLAGILNATTAILGPLVATLAFADERLGARKAAGVTLGFLGVATIIGLEALHSFDMRSAGQMALIGASMCYAIGAALARVHLTDMRLEVSAAGMIAGAAVWMVPVALWRNGLPDFTVFTPTTWGAWAYISVFSTALAYLILFRVIKSAGSGNATLVTLFVAPVSVVLGALVLGETLRINAYFGFALIAAGLLVIDGRLLRLFAPAPKA</sequence>
<proteinExistence type="predicted"/>
<dbReference type="EMBL" id="BAABDF010000007">
    <property type="protein sequence ID" value="GAA3877261.1"/>
    <property type="molecule type" value="Genomic_DNA"/>
</dbReference>
<feature type="transmembrane region" description="Helical" evidence="5">
    <location>
        <begin position="276"/>
        <end position="297"/>
    </location>
</feature>
<feature type="transmembrane region" description="Helical" evidence="5">
    <location>
        <begin position="71"/>
        <end position="91"/>
    </location>
</feature>
<keyword evidence="8" id="KW-1185">Reference proteome</keyword>
<feature type="transmembrane region" description="Helical" evidence="5">
    <location>
        <begin position="133"/>
        <end position="152"/>
    </location>
</feature>
<dbReference type="PANTHER" id="PTHR32322:SF9">
    <property type="entry name" value="AMINO-ACID METABOLITE EFFLUX PUMP-RELATED"/>
    <property type="match status" value="1"/>
</dbReference>
<dbReference type="SUPFAM" id="SSF103481">
    <property type="entry name" value="Multidrug resistance efflux transporter EmrE"/>
    <property type="match status" value="2"/>
</dbReference>
<comment type="caution">
    <text evidence="7">The sequence shown here is derived from an EMBL/GenBank/DDBJ whole genome shotgun (WGS) entry which is preliminary data.</text>
</comment>
<feature type="transmembrane region" description="Helical" evidence="5">
    <location>
        <begin position="7"/>
        <end position="29"/>
    </location>
</feature>
<name>A0ABP7KHD8_9RHOB</name>
<feature type="transmembrane region" description="Helical" evidence="5">
    <location>
        <begin position="187"/>
        <end position="206"/>
    </location>
</feature>
<feature type="domain" description="EamA" evidence="6">
    <location>
        <begin position="158"/>
        <end position="292"/>
    </location>
</feature>
<evidence type="ECO:0000313" key="8">
    <source>
        <dbReference type="Proteomes" id="UP001399917"/>
    </source>
</evidence>
<dbReference type="RefSeq" id="WP_344848259.1">
    <property type="nucleotide sequence ID" value="NZ_BAABDF010000007.1"/>
</dbReference>
<feature type="transmembrane region" description="Helical" evidence="5">
    <location>
        <begin position="251"/>
        <end position="270"/>
    </location>
</feature>
<evidence type="ECO:0000256" key="3">
    <source>
        <dbReference type="ARBA" id="ARBA00022989"/>
    </source>
</evidence>
<reference evidence="8" key="1">
    <citation type="journal article" date="2019" name="Int. J. Syst. Evol. Microbiol.">
        <title>The Global Catalogue of Microorganisms (GCM) 10K type strain sequencing project: providing services to taxonomists for standard genome sequencing and annotation.</title>
        <authorList>
            <consortium name="The Broad Institute Genomics Platform"/>
            <consortium name="The Broad Institute Genome Sequencing Center for Infectious Disease"/>
            <person name="Wu L."/>
            <person name="Ma J."/>
        </authorList>
    </citation>
    <scope>NUCLEOTIDE SEQUENCE [LARGE SCALE GENOMIC DNA]</scope>
    <source>
        <strain evidence="8">JCM 17190</strain>
    </source>
</reference>
<accession>A0ABP7KHD8</accession>
<comment type="subcellular location">
    <subcellularLocation>
        <location evidence="1">Membrane</location>
        <topology evidence="1">Multi-pass membrane protein</topology>
    </subcellularLocation>
</comment>